<dbReference type="PROSITE" id="PS51194">
    <property type="entry name" value="HELICASE_CTER"/>
    <property type="match status" value="1"/>
</dbReference>
<accession>A0A8H5FSF4</accession>
<dbReference type="SMART" id="SM00487">
    <property type="entry name" value="DEXDc"/>
    <property type="match status" value="1"/>
</dbReference>
<dbReference type="PROSITE" id="PS51192">
    <property type="entry name" value="HELICASE_ATP_BIND_1"/>
    <property type="match status" value="1"/>
</dbReference>
<evidence type="ECO:0000256" key="1">
    <source>
        <dbReference type="ARBA" id="ARBA00022741"/>
    </source>
</evidence>
<evidence type="ECO:0000256" key="3">
    <source>
        <dbReference type="ARBA" id="ARBA00022840"/>
    </source>
</evidence>
<feature type="region of interest" description="Disordered" evidence="6">
    <location>
        <begin position="630"/>
        <end position="734"/>
    </location>
</feature>
<gene>
    <name evidence="9" type="ORF">D9757_013826</name>
</gene>
<keyword evidence="3 5" id="KW-0067">ATP-binding</keyword>
<dbReference type="InterPro" id="IPR011545">
    <property type="entry name" value="DEAD/DEAH_box_helicase_dom"/>
</dbReference>
<comment type="domain">
    <text evidence="5">The Q motif is unique to and characteristic of the DEAD box family of RNA helicases and controls ATP binding and hydrolysis.</text>
</comment>
<dbReference type="Gene3D" id="3.40.50.300">
    <property type="entry name" value="P-loop containing nucleotide triphosphate hydrolases"/>
    <property type="match status" value="2"/>
</dbReference>
<evidence type="ECO:0000256" key="5">
    <source>
        <dbReference type="RuleBase" id="RU365068"/>
    </source>
</evidence>
<dbReference type="InterPro" id="IPR027417">
    <property type="entry name" value="P-loop_NTPase"/>
</dbReference>
<evidence type="ECO:0000256" key="2">
    <source>
        <dbReference type="ARBA" id="ARBA00022801"/>
    </source>
</evidence>
<dbReference type="GO" id="GO:0016787">
    <property type="term" value="F:hydrolase activity"/>
    <property type="evidence" value="ECO:0007669"/>
    <property type="project" value="UniProtKB-KW"/>
</dbReference>
<dbReference type="GO" id="GO:0003723">
    <property type="term" value="F:RNA binding"/>
    <property type="evidence" value="ECO:0007669"/>
    <property type="project" value="UniProtKB-UniRule"/>
</dbReference>
<name>A0A8H5FSF4_9AGAR</name>
<evidence type="ECO:0000259" key="7">
    <source>
        <dbReference type="PROSITE" id="PS51192"/>
    </source>
</evidence>
<keyword evidence="5" id="KW-0347">Helicase</keyword>
<dbReference type="Proteomes" id="UP000518752">
    <property type="component" value="Unassembled WGS sequence"/>
</dbReference>
<comment type="function">
    <text evidence="5">RNA helicase.</text>
</comment>
<evidence type="ECO:0000256" key="4">
    <source>
        <dbReference type="ARBA" id="ARBA00022884"/>
    </source>
</evidence>
<comment type="catalytic activity">
    <reaction evidence="5">
        <text>ATP + H2O = ADP + phosphate + H(+)</text>
        <dbReference type="Rhea" id="RHEA:13065"/>
        <dbReference type="ChEBI" id="CHEBI:15377"/>
        <dbReference type="ChEBI" id="CHEBI:15378"/>
        <dbReference type="ChEBI" id="CHEBI:30616"/>
        <dbReference type="ChEBI" id="CHEBI:43474"/>
        <dbReference type="ChEBI" id="CHEBI:456216"/>
        <dbReference type="EC" id="3.6.4.13"/>
    </reaction>
</comment>
<dbReference type="InterPro" id="IPR014001">
    <property type="entry name" value="Helicase_ATP-bd"/>
</dbReference>
<protein>
    <recommendedName>
        <fullName evidence="5">ATP-dependent RNA helicase</fullName>
        <ecNumber evidence="5">3.6.4.13</ecNumber>
    </recommendedName>
</protein>
<feature type="region of interest" description="Disordered" evidence="6">
    <location>
        <begin position="35"/>
        <end position="54"/>
    </location>
</feature>
<evidence type="ECO:0000313" key="10">
    <source>
        <dbReference type="Proteomes" id="UP000518752"/>
    </source>
</evidence>
<dbReference type="PANTHER" id="PTHR24031">
    <property type="entry name" value="RNA HELICASE"/>
    <property type="match status" value="1"/>
</dbReference>
<keyword evidence="2 5" id="KW-0378">Hydrolase</keyword>
<feature type="domain" description="Helicase ATP-binding" evidence="7">
    <location>
        <begin position="105"/>
        <end position="311"/>
    </location>
</feature>
<proteinExistence type="inferred from homology"/>
<dbReference type="SMART" id="SM00490">
    <property type="entry name" value="HELICc"/>
    <property type="match status" value="1"/>
</dbReference>
<dbReference type="AlphaFoldDB" id="A0A8H5FSF4"/>
<dbReference type="EC" id="3.6.4.13" evidence="5"/>
<dbReference type="Pfam" id="PF00270">
    <property type="entry name" value="DEAD"/>
    <property type="match status" value="1"/>
</dbReference>
<keyword evidence="4 5" id="KW-0694">RNA-binding</keyword>
<dbReference type="Pfam" id="PF00271">
    <property type="entry name" value="Helicase_C"/>
    <property type="match status" value="1"/>
</dbReference>
<dbReference type="GO" id="GO:0005524">
    <property type="term" value="F:ATP binding"/>
    <property type="evidence" value="ECO:0007669"/>
    <property type="project" value="UniProtKB-UniRule"/>
</dbReference>
<sequence length="734" mass="81425">MTAMLFARAFGTTSTLQASKVAAQFAVRFSRSNSTAASSSSSQSSSHDVEPATGRSFSSLKGVISNETYNALVGDMKLQNMTSVQEEVLSLLPEIAEPYDPKTVVTESSPPRDLLVRAKTGTGKTVAFLIPAIEARLKAAEKAGKQALLDAGLMNDRNLERRAREKFQKDTVGALIISPTRELATQTANEAIKVLRYHKDLNVSLFTGGINKRLQMRTWMKSSRDIVVATTGRLRDLLNSEPDVLKSIRGTQTFILDEADTMLDMGFRDDIHAIQQELAPSPQRQTFLFSATVSPVIKQVSKSVLSPNMKYIDCVKSDDSPVHAHVPQYHTVLPNAAAQIPHILRLIAHDQLTNPKSRIVLFLPTTRMTQLFSTIVRELSQALPRRPQIYEIHSKRTMDSRVSASDRFRKDKSPASILITSDVSARGVDYPGVTRVIQVGIPSSSDQYIHRVGRTGRQGSISGRGDLVLLPWEIGFLTWQLTDVPIKPLTTGELQTQLEELSTKIDSGEITMDLHGMRTPLVPRISEYDNAHLEILPRFEEDAIKETFMSMLGYYFARSSDLRVTKNVILAGCKDWSTGAGGLEVPPYVSEAFLNKLGFGDGKYSTKNYGMQSNNRRDFRKPIWEARGSIRQARTEKQEWIKGGQSGFSSRDQVWSPGDDRRRSQGSGGDHRTPSRSQPWSSGGDRRTPSRSQPWSSGGDRRTPSRGSDREYPARNQSWSRNNGSDGGRSAASY</sequence>
<feature type="compositionally biased region" description="Polar residues" evidence="6">
    <location>
        <begin position="715"/>
        <end position="724"/>
    </location>
</feature>
<dbReference type="SUPFAM" id="SSF52540">
    <property type="entry name" value="P-loop containing nucleoside triphosphate hydrolases"/>
    <property type="match status" value="1"/>
</dbReference>
<dbReference type="InterPro" id="IPR001650">
    <property type="entry name" value="Helicase_C-like"/>
</dbReference>
<dbReference type="CDD" id="cd18787">
    <property type="entry name" value="SF2_C_DEAD"/>
    <property type="match status" value="1"/>
</dbReference>
<dbReference type="EMBL" id="JAACJN010000337">
    <property type="protein sequence ID" value="KAF5347456.1"/>
    <property type="molecule type" value="Genomic_DNA"/>
</dbReference>
<keyword evidence="10" id="KW-1185">Reference proteome</keyword>
<feature type="domain" description="Helicase C-terminal" evidence="8">
    <location>
        <begin position="339"/>
        <end position="502"/>
    </location>
</feature>
<feature type="compositionally biased region" description="Basic and acidic residues" evidence="6">
    <location>
        <begin position="699"/>
        <end position="713"/>
    </location>
</feature>
<dbReference type="GO" id="GO:0003724">
    <property type="term" value="F:RNA helicase activity"/>
    <property type="evidence" value="ECO:0007669"/>
    <property type="project" value="UniProtKB-EC"/>
</dbReference>
<dbReference type="OrthoDB" id="193716at2759"/>
<evidence type="ECO:0000256" key="6">
    <source>
        <dbReference type="SAM" id="MobiDB-lite"/>
    </source>
</evidence>
<reference evidence="9 10" key="1">
    <citation type="journal article" date="2020" name="ISME J.">
        <title>Uncovering the hidden diversity of litter-decomposition mechanisms in mushroom-forming fungi.</title>
        <authorList>
            <person name="Floudas D."/>
            <person name="Bentzer J."/>
            <person name="Ahren D."/>
            <person name="Johansson T."/>
            <person name="Persson P."/>
            <person name="Tunlid A."/>
        </authorList>
    </citation>
    <scope>NUCLEOTIDE SEQUENCE [LARGE SCALE GENOMIC DNA]</scope>
    <source>
        <strain evidence="9 10">CBS 406.79</strain>
    </source>
</reference>
<feature type="compositionally biased region" description="Basic and acidic residues" evidence="6">
    <location>
        <begin position="658"/>
        <end position="673"/>
    </location>
</feature>
<evidence type="ECO:0000313" key="9">
    <source>
        <dbReference type="EMBL" id="KAF5347456.1"/>
    </source>
</evidence>
<keyword evidence="1 5" id="KW-0547">Nucleotide-binding</keyword>
<comment type="caution">
    <text evidence="9">The sequence shown here is derived from an EMBL/GenBank/DDBJ whole genome shotgun (WGS) entry which is preliminary data.</text>
</comment>
<evidence type="ECO:0000259" key="8">
    <source>
        <dbReference type="PROSITE" id="PS51194"/>
    </source>
</evidence>
<comment type="similarity">
    <text evidence="5">Belongs to the DEAD box helicase family.</text>
</comment>
<feature type="compositionally biased region" description="Low complexity" evidence="6">
    <location>
        <begin position="35"/>
        <end position="46"/>
    </location>
</feature>
<organism evidence="9 10">
    <name type="scientific">Collybiopsis confluens</name>
    <dbReference type="NCBI Taxonomy" id="2823264"/>
    <lineage>
        <taxon>Eukaryota</taxon>
        <taxon>Fungi</taxon>
        <taxon>Dikarya</taxon>
        <taxon>Basidiomycota</taxon>
        <taxon>Agaricomycotina</taxon>
        <taxon>Agaricomycetes</taxon>
        <taxon>Agaricomycetidae</taxon>
        <taxon>Agaricales</taxon>
        <taxon>Marasmiineae</taxon>
        <taxon>Omphalotaceae</taxon>
        <taxon>Collybiopsis</taxon>
    </lineage>
</organism>